<evidence type="ECO:0000256" key="5">
    <source>
        <dbReference type="ARBA" id="ARBA00022516"/>
    </source>
</evidence>
<dbReference type="GO" id="GO:0005524">
    <property type="term" value="F:ATP binding"/>
    <property type="evidence" value="ECO:0007669"/>
    <property type="project" value="UniProtKB-UniRule"/>
</dbReference>
<dbReference type="CDD" id="cd01983">
    <property type="entry name" value="SIMIBI"/>
    <property type="match status" value="1"/>
</dbReference>
<organism evidence="14 15">
    <name type="scientific">Sedimentisphaera salicampi</name>
    <dbReference type="NCBI Taxonomy" id="1941349"/>
    <lineage>
        <taxon>Bacteria</taxon>
        <taxon>Pseudomonadati</taxon>
        <taxon>Planctomycetota</taxon>
        <taxon>Phycisphaerae</taxon>
        <taxon>Sedimentisphaerales</taxon>
        <taxon>Sedimentisphaeraceae</taxon>
        <taxon>Sedimentisphaera</taxon>
    </lineage>
</organism>
<sequence>MLCVLGVLSCFYRFAVWLRNLLYDKGLLKISKANHPVISVGNITAGGTGKTPLTIELCRLLVGKGYKPAVLTRGYASDSGFADEPEEIKLACPSAKVYVNPDRAKAAREAETQSGCDIFILDDGFQHRRLARDLDIAAVDAGCPFGYSRLLPAGMLREPIKNISRADCIAVTKCETAGEKEIENIRSRIRSYNSFAPIINLRQRLVCFSSMEGQKSKLKSLKDKRAFVFCGLASPESFLENISRSGIKITGKKIFKDHHIYTPEDLEFILSASANSDIIVMTRKDFMKVSRIADSPGWEEFRQKAGYFDLSLEFIDGFGRLEDLLNELSR</sequence>
<keyword evidence="10 13" id="KW-0067">ATP-binding</keyword>
<keyword evidence="7 13" id="KW-0808">Transferase</keyword>
<evidence type="ECO:0000256" key="6">
    <source>
        <dbReference type="ARBA" id="ARBA00022556"/>
    </source>
</evidence>
<dbReference type="UniPathway" id="UPA00359">
    <property type="reaction ID" value="UER00482"/>
</dbReference>
<dbReference type="HAMAP" id="MF_00409">
    <property type="entry name" value="LpxK"/>
    <property type="match status" value="1"/>
</dbReference>
<dbReference type="GO" id="GO:0009244">
    <property type="term" value="P:lipopolysaccharide core region biosynthetic process"/>
    <property type="evidence" value="ECO:0007669"/>
    <property type="project" value="TreeGrafter"/>
</dbReference>
<dbReference type="GO" id="GO:0005886">
    <property type="term" value="C:plasma membrane"/>
    <property type="evidence" value="ECO:0007669"/>
    <property type="project" value="TreeGrafter"/>
</dbReference>
<evidence type="ECO:0000256" key="10">
    <source>
        <dbReference type="ARBA" id="ARBA00022840"/>
    </source>
</evidence>
<dbReference type="PANTHER" id="PTHR42724:SF1">
    <property type="entry name" value="TETRAACYLDISACCHARIDE 4'-KINASE, MITOCHONDRIAL-RELATED"/>
    <property type="match status" value="1"/>
</dbReference>
<feature type="binding site" evidence="13">
    <location>
        <begin position="44"/>
        <end position="51"/>
    </location>
    <ligand>
        <name>ATP</name>
        <dbReference type="ChEBI" id="CHEBI:30616"/>
    </ligand>
</feature>
<dbReference type="STRING" id="1941349.STSP1_00105"/>
<comment type="catalytic activity">
    <reaction evidence="13">
        <text>a lipid A disaccharide + ATP = a lipid IVA + ADP + H(+)</text>
        <dbReference type="Rhea" id="RHEA:67840"/>
        <dbReference type="ChEBI" id="CHEBI:15378"/>
        <dbReference type="ChEBI" id="CHEBI:30616"/>
        <dbReference type="ChEBI" id="CHEBI:176343"/>
        <dbReference type="ChEBI" id="CHEBI:176425"/>
        <dbReference type="ChEBI" id="CHEBI:456216"/>
        <dbReference type="EC" id="2.7.1.130"/>
    </reaction>
</comment>
<dbReference type="PANTHER" id="PTHR42724">
    <property type="entry name" value="TETRAACYLDISACCHARIDE 4'-KINASE"/>
    <property type="match status" value="1"/>
</dbReference>
<evidence type="ECO:0000256" key="1">
    <source>
        <dbReference type="ARBA" id="ARBA00002274"/>
    </source>
</evidence>
<comment type="function">
    <text evidence="1 13">Transfers the gamma-phosphate of ATP to the 4'-position of a tetraacyldisaccharide 1-phosphate intermediate (termed DS-1-P) to form tetraacyldisaccharide 1,4'-bis-phosphate (lipid IVA).</text>
</comment>
<name>A0A1W6LIY0_9BACT</name>
<keyword evidence="6 13" id="KW-0441">Lipid A biosynthesis</keyword>
<gene>
    <name evidence="13 14" type="primary">lpxK</name>
    <name evidence="14" type="ORF">STSP1_00105</name>
</gene>
<evidence type="ECO:0000256" key="7">
    <source>
        <dbReference type="ARBA" id="ARBA00022679"/>
    </source>
</evidence>
<evidence type="ECO:0000256" key="8">
    <source>
        <dbReference type="ARBA" id="ARBA00022741"/>
    </source>
</evidence>
<accession>A0A1W6LIY0</accession>
<dbReference type="EC" id="2.7.1.130" evidence="3 13"/>
<keyword evidence="5 13" id="KW-0444">Lipid biosynthesis</keyword>
<dbReference type="InterPro" id="IPR027417">
    <property type="entry name" value="P-loop_NTPase"/>
</dbReference>
<dbReference type="KEGG" id="pbp:STSP1_00105"/>
<dbReference type="AlphaFoldDB" id="A0A1W6LIY0"/>
<reference evidence="15" key="1">
    <citation type="submission" date="2017-04" db="EMBL/GenBank/DDBJ databases">
        <title>Comparative genomics and description of representatives of a novel lineage of planctomycetes thriving in anoxic sediments.</title>
        <authorList>
            <person name="Spring S."/>
            <person name="Bunk B."/>
            <person name="Sproer C."/>
        </authorList>
    </citation>
    <scope>NUCLEOTIDE SEQUENCE [LARGE SCALE GENOMIC DNA]</scope>
    <source>
        <strain evidence="15">ST-PulAB-D4</strain>
    </source>
</reference>
<comment type="pathway">
    <text evidence="2 13">Glycolipid biosynthesis; lipid IV(A) biosynthesis; lipid IV(A) from (3R)-3-hydroxytetradecanoyl-[acyl-carrier-protein] and UDP-N-acetyl-alpha-D-glucosamine: step 6/6.</text>
</comment>
<evidence type="ECO:0000256" key="13">
    <source>
        <dbReference type="HAMAP-Rule" id="MF_00409"/>
    </source>
</evidence>
<evidence type="ECO:0000256" key="3">
    <source>
        <dbReference type="ARBA" id="ARBA00012071"/>
    </source>
</evidence>
<evidence type="ECO:0000256" key="12">
    <source>
        <dbReference type="ARBA" id="ARBA00029757"/>
    </source>
</evidence>
<dbReference type="SUPFAM" id="SSF52540">
    <property type="entry name" value="P-loop containing nucleoside triphosphate hydrolases"/>
    <property type="match status" value="1"/>
</dbReference>
<keyword evidence="15" id="KW-1185">Reference proteome</keyword>
<evidence type="ECO:0000313" key="15">
    <source>
        <dbReference type="Proteomes" id="UP000193334"/>
    </source>
</evidence>
<keyword evidence="8 13" id="KW-0547">Nucleotide-binding</keyword>
<evidence type="ECO:0000256" key="4">
    <source>
        <dbReference type="ARBA" id="ARBA00016436"/>
    </source>
</evidence>
<dbReference type="EMBL" id="CP021023">
    <property type="protein sequence ID" value="ARN55741.1"/>
    <property type="molecule type" value="Genomic_DNA"/>
</dbReference>
<dbReference type="Pfam" id="PF02606">
    <property type="entry name" value="LpxK"/>
    <property type="match status" value="1"/>
</dbReference>
<evidence type="ECO:0000313" key="14">
    <source>
        <dbReference type="EMBL" id="ARN55741.1"/>
    </source>
</evidence>
<keyword evidence="11 13" id="KW-0443">Lipid metabolism</keyword>
<dbReference type="InterPro" id="IPR003758">
    <property type="entry name" value="LpxK"/>
</dbReference>
<dbReference type="GO" id="GO:0009029">
    <property type="term" value="F:lipid-A 4'-kinase activity"/>
    <property type="evidence" value="ECO:0007669"/>
    <property type="project" value="UniProtKB-UniRule"/>
</dbReference>
<dbReference type="GO" id="GO:0009245">
    <property type="term" value="P:lipid A biosynthetic process"/>
    <property type="evidence" value="ECO:0007669"/>
    <property type="project" value="UniProtKB-UniRule"/>
</dbReference>
<keyword evidence="9 13" id="KW-0418">Kinase</keyword>
<comment type="similarity">
    <text evidence="13">Belongs to the LpxK family.</text>
</comment>
<proteinExistence type="inferred from homology"/>
<evidence type="ECO:0000256" key="9">
    <source>
        <dbReference type="ARBA" id="ARBA00022777"/>
    </source>
</evidence>
<dbReference type="Proteomes" id="UP000193334">
    <property type="component" value="Chromosome"/>
</dbReference>
<dbReference type="NCBIfam" id="TIGR00682">
    <property type="entry name" value="lpxK"/>
    <property type="match status" value="1"/>
</dbReference>
<evidence type="ECO:0000256" key="2">
    <source>
        <dbReference type="ARBA" id="ARBA00004870"/>
    </source>
</evidence>
<evidence type="ECO:0000256" key="11">
    <source>
        <dbReference type="ARBA" id="ARBA00023098"/>
    </source>
</evidence>
<protein>
    <recommendedName>
        <fullName evidence="4 13">Tetraacyldisaccharide 4'-kinase</fullName>
        <ecNumber evidence="3 13">2.7.1.130</ecNumber>
    </recommendedName>
    <alternativeName>
        <fullName evidence="12 13">Lipid A 4'-kinase</fullName>
    </alternativeName>
</protein>